<dbReference type="RefSeq" id="WP_390329334.1">
    <property type="nucleotide sequence ID" value="NZ_JBHRTP010000052.1"/>
</dbReference>
<organism evidence="1 2">
    <name type="scientific">Undibacterium arcticum</name>
    <dbReference type="NCBI Taxonomy" id="1762892"/>
    <lineage>
        <taxon>Bacteria</taxon>
        <taxon>Pseudomonadati</taxon>
        <taxon>Pseudomonadota</taxon>
        <taxon>Betaproteobacteria</taxon>
        <taxon>Burkholderiales</taxon>
        <taxon>Oxalobacteraceae</taxon>
        <taxon>Undibacterium</taxon>
    </lineage>
</organism>
<dbReference type="EMBL" id="JBHRTP010000052">
    <property type="protein sequence ID" value="MFC3109500.1"/>
    <property type="molecule type" value="Genomic_DNA"/>
</dbReference>
<protein>
    <submittedName>
        <fullName evidence="1">Uncharacterized protein</fullName>
    </submittedName>
</protein>
<name>A0ABV7F7H6_9BURK</name>
<sequence>MKTYGVPAQRGDTKSTFEFQRILSDVGDTSDRIFAAMSAKVQLGIQHHHYLELDSADRTVFINPGGFVLWANSPDFL</sequence>
<proteinExistence type="predicted"/>
<evidence type="ECO:0000313" key="2">
    <source>
        <dbReference type="Proteomes" id="UP001595530"/>
    </source>
</evidence>
<accession>A0ABV7F7H6</accession>
<evidence type="ECO:0000313" key="1">
    <source>
        <dbReference type="EMBL" id="MFC3109500.1"/>
    </source>
</evidence>
<reference evidence="2" key="1">
    <citation type="journal article" date="2019" name="Int. J. Syst. Evol. Microbiol.">
        <title>The Global Catalogue of Microorganisms (GCM) 10K type strain sequencing project: providing services to taxonomists for standard genome sequencing and annotation.</title>
        <authorList>
            <consortium name="The Broad Institute Genomics Platform"/>
            <consortium name="The Broad Institute Genome Sequencing Center for Infectious Disease"/>
            <person name="Wu L."/>
            <person name="Ma J."/>
        </authorList>
    </citation>
    <scope>NUCLEOTIDE SEQUENCE [LARGE SCALE GENOMIC DNA]</scope>
    <source>
        <strain evidence="2">KCTC 42986</strain>
    </source>
</reference>
<dbReference type="Proteomes" id="UP001595530">
    <property type="component" value="Unassembled WGS sequence"/>
</dbReference>
<comment type="caution">
    <text evidence="1">The sequence shown here is derived from an EMBL/GenBank/DDBJ whole genome shotgun (WGS) entry which is preliminary data.</text>
</comment>
<gene>
    <name evidence="1" type="ORF">ACFOFO_16280</name>
</gene>
<keyword evidence="2" id="KW-1185">Reference proteome</keyword>